<dbReference type="EMBL" id="CP134854">
    <property type="protein sequence ID" value="WNL28917.1"/>
    <property type="molecule type" value="Genomic_DNA"/>
</dbReference>
<dbReference type="SMART" id="SM00267">
    <property type="entry name" value="GGDEF"/>
    <property type="match status" value="1"/>
</dbReference>
<keyword evidence="1" id="KW-1133">Transmembrane helix</keyword>
<dbReference type="InterPro" id="IPR000160">
    <property type="entry name" value="GGDEF_dom"/>
</dbReference>
<feature type="domain" description="HAMP" evidence="3">
    <location>
        <begin position="171"/>
        <end position="223"/>
    </location>
</feature>
<dbReference type="NCBIfam" id="TIGR00254">
    <property type="entry name" value="GGDEF"/>
    <property type="match status" value="1"/>
</dbReference>
<dbReference type="InterPro" id="IPR050706">
    <property type="entry name" value="Cyclic-di-GMP_PDE-like"/>
</dbReference>
<evidence type="ECO:0000313" key="5">
    <source>
        <dbReference type="EMBL" id="WNL28917.1"/>
    </source>
</evidence>
<dbReference type="PROSITE" id="PS50887">
    <property type="entry name" value="GGDEF"/>
    <property type="match status" value="1"/>
</dbReference>
<evidence type="ECO:0000259" key="2">
    <source>
        <dbReference type="PROSITE" id="PS50883"/>
    </source>
</evidence>
<dbReference type="SMART" id="SM00052">
    <property type="entry name" value="EAL"/>
    <property type="match status" value="1"/>
</dbReference>
<dbReference type="Gene3D" id="3.20.20.450">
    <property type="entry name" value="EAL domain"/>
    <property type="match status" value="1"/>
</dbReference>
<accession>A0AA96DK22</accession>
<dbReference type="AlphaFoldDB" id="A0AA96DK22"/>
<dbReference type="SUPFAM" id="SSF55073">
    <property type="entry name" value="Nucleotide cyclase"/>
    <property type="match status" value="1"/>
</dbReference>
<dbReference type="InterPro" id="IPR001633">
    <property type="entry name" value="EAL_dom"/>
</dbReference>
<dbReference type="GO" id="GO:0016020">
    <property type="term" value="C:membrane"/>
    <property type="evidence" value="ECO:0007669"/>
    <property type="project" value="InterPro"/>
</dbReference>
<name>A0AA96DK22_9BACT</name>
<organism evidence="5">
    <name type="scientific">Arcobacter sp. AZ-2023</name>
    <dbReference type="NCBI Taxonomy" id="3074453"/>
    <lineage>
        <taxon>Bacteria</taxon>
        <taxon>Pseudomonadati</taxon>
        <taxon>Campylobacterota</taxon>
        <taxon>Epsilonproteobacteria</taxon>
        <taxon>Campylobacterales</taxon>
        <taxon>Arcobacteraceae</taxon>
        <taxon>Arcobacter</taxon>
    </lineage>
</organism>
<dbReference type="Pfam" id="PF00990">
    <property type="entry name" value="GGDEF"/>
    <property type="match status" value="1"/>
</dbReference>
<sequence length="624" mass="71955">MSLLKQVSIVLGFIFLILFVSIIGLSFNIIKDSSAKSLYENVQNSVTSTSLSITNAGVDEGTIKTVINAAFDNGNYEKIVFKNINDEIVYELKKDLIISDEIPHWFINIVDTGEISALASISEGWNVLGVLEIYADRANYYNQTYSLFIKLLQSLAFSFVVLIIILSIFFNFILKPLRTINNQAKAVMNNEFILSTEQPFTDEFKTLTTSINSMVSKFEKMFQNTNEVLKTNKELLYFDEVTKINNRKYFILKANEYLDKDSSNNKGFIVSLSIKLDVINKTYGFIKTNEILFKLASNLKNSFNSDNDIVVRMNGSEFLALVPNAKEEDVKNALEKLIIDLKAIVELEDNIFIGLCKYENEESLRTLFTKIDYTLSQAKVNSDKDYFYVTHMENIKTKEEWINILNVSLKEEFFRLIHRDIVDINSKEEYLKTISFELDFKGKTIRYGEFIASVLEQNRLDEVYLHVIEKVFKQNKANEFVSIQLPTLFIEKLSSYANLKELLSKYKHISKNIIFEIEEEAFNKNFNSTLMYISLFKEFGFNFAIFNFIANSDDYNYLKELRPLYIKASKFFLLESRQSLNMLKILTQSLDIKLVATSVDEIEEIKTLEEIGINAISGSVMSKL</sequence>
<dbReference type="Gene3D" id="3.30.110.200">
    <property type="match status" value="1"/>
</dbReference>
<dbReference type="InterPro" id="IPR003660">
    <property type="entry name" value="HAMP_dom"/>
</dbReference>
<dbReference type="PROSITE" id="PS50885">
    <property type="entry name" value="HAMP"/>
    <property type="match status" value="1"/>
</dbReference>
<dbReference type="GO" id="GO:0007165">
    <property type="term" value="P:signal transduction"/>
    <property type="evidence" value="ECO:0007669"/>
    <property type="project" value="InterPro"/>
</dbReference>
<dbReference type="PANTHER" id="PTHR33121:SF71">
    <property type="entry name" value="OXYGEN SENSOR PROTEIN DOSP"/>
    <property type="match status" value="1"/>
</dbReference>
<dbReference type="InterPro" id="IPR035919">
    <property type="entry name" value="EAL_sf"/>
</dbReference>
<feature type="transmembrane region" description="Helical" evidence="1">
    <location>
        <begin position="6"/>
        <end position="30"/>
    </location>
</feature>
<gene>
    <name evidence="5" type="ORF">RMQ68_05985</name>
</gene>
<feature type="domain" description="GGDEF" evidence="4">
    <location>
        <begin position="267"/>
        <end position="392"/>
    </location>
</feature>
<reference evidence="5" key="1">
    <citation type="submission" date="2023-09" db="EMBL/GenBank/DDBJ databases">
        <title>Arcobacter tbilisiensis sp. nov. isolated from chicken meat in Tbilisi, Georgia.</title>
        <authorList>
            <person name="Matthias R."/>
            <person name="Zautner A.E."/>
        </authorList>
    </citation>
    <scope>NUCLEOTIDE SEQUENCE</scope>
    <source>
        <strain evidence="5">LEO 52</strain>
    </source>
</reference>
<dbReference type="InterPro" id="IPR032244">
    <property type="entry name" value="LapD_MoxY_N"/>
</dbReference>
<dbReference type="SUPFAM" id="SSF141868">
    <property type="entry name" value="EAL domain-like"/>
    <property type="match status" value="1"/>
</dbReference>
<evidence type="ECO:0000259" key="3">
    <source>
        <dbReference type="PROSITE" id="PS50885"/>
    </source>
</evidence>
<evidence type="ECO:0000256" key="1">
    <source>
        <dbReference type="SAM" id="Phobius"/>
    </source>
</evidence>
<dbReference type="InterPro" id="IPR043128">
    <property type="entry name" value="Rev_trsase/Diguanyl_cyclase"/>
</dbReference>
<dbReference type="Pfam" id="PF16448">
    <property type="entry name" value="LapD_MoxY_N"/>
    <property type="match status" value="1"/>
</dbReference>
<keyword evidence="1" id="KW-0812">Transmembrane</keyword>
<feature type="domain" description="EAL" evidence="2">
    <location>
        <begin position="398"/>
        <end position="624"/>
    </location>
</feature>
<evidence type="ECO:0000259" key="4">
    <source>
        <dbReference type="PROSITE" id="PS50887"/>
    </source>
</evidence>
<proteinExistence type="predicted"/>
<protein>
    <submittedName>
        <fullName evidence="5">LapD/MoxY N-terminal periplasmic domain-containing protein</fullName>
    </submittedName>
</protein>
<feature type="transmembrane region" description="Helical" evidence="1">
    <location>
        <begin position="155"/>
        <end position="174"/>
    </location>
</feature>
<dbReference type="Gene3D" id="3.30.70.270">
    <property type="match status" value="1"/>
</dbReference>
<dbReference type="PROSITE" id="PS50883">
    <property type="entry name" value="EAL"/>
    <property type="match status" value="1"/>
</dbReference>
<dbReference type="Gene3D" id="6.10.340.10">
    <property type="match status" value="1"/>
</dbReference>
<dbReference type="GO" id="GO:0071111">
    <property type="term" value="F:cyclic-guanylate-specific phosphodiesterase activity"/>
    <property type="evidence" value="ECO:0007669"/>
    <property type="project" value="InterPro"/>
</dbReference>
<dbReference type="PANTHER" id="PTHR33121">
    <property type="entry name" value="CYCLIC DI-GMP PHOSPHODIESTERASE PDEF"/>
    <property type="match status" value="1"/>
</dbReference>
<dbReference type="Pfam" id="PF00563">
    <property type="entry name" value="EAL"/>
    <property type="match status" value="1"/>
</dbReference>
<dbReference type="InterPro" id="IPR029787">
    <property type="entry name" value="Nucleotide_cyclase"/>
</dbReference>
<keyword evidence="1" id="KW-0472">Membrane</keyword>